<feature type="domain" description="Pirin N-terminal" evidence="4">
    <location>
        <begin position="93"/>
        <end position="191"/>
    </location>
</feature>
<gene>
    <name evidence="6" type="ORF">TeGR_g6604</name>
</gene>
<protein>
    <recommendedName>
        <fullName evidence="8">Pirin</fullName>
    </recommendedName>
</protein>
<evidence type="ECO:0000256" key="2">
    <source>
        <dbReference type="RuleBase" id="RU003457"/>
    </source>
</evidence>
<dbReference type="Gene3D" id="2.60.120.10">
    <property type="entry name" value="Jelly Rolls"/>
    <property type="match status" value="2"/>
</dbReference>
<evidence type="ECO:0000259" key="5">
    <source>
        <dbReference type="Pfam" id="PF05726"/>
    </source>
</evidence>
<dbReference type="InterPro" id="IPR008778">
    <property type="entry name" value="Pirin_C_dom"/>
</dbReference>
<dbReference type="EMBL" id="BRYB01000428">
    <property type="protein sequence ID" value="GMI29856.1"/>
    <property type="molecule type" value="Genomic_DNA"/>
</dbReference>
<dbReference type="InterPro" id="IPR003829">
    <property type="entry name" value="Pirin_N_dom"/>
</dbReference>
<evidence type="ECO:0000259" key="4">
    <source>
        <dbReference type="Pfam" id="PF02678"/>
    </source>
</evidence>
<dbReference type="PANTHER" id="PTHR13903:SF8">
    <property type="entry name" value="PIRIN"/>
    <property type="match status" value="1"/>
</dbReference>
<dbReference type="Proteomes" id="UP001165060">
    <property type="component" value="Unassembled WGS sequence"/>
</dbReference>
<dbReference type="InterPro" id="IPR014710">
    <property type="entry name" value="RmlC-like_jellyroll"/>
</dbReference>
<keyword evidence="7" id="KW-1185">Reference proteome</keyword>
<evidence type="ECO:0000313" key="6">
    <source>
        <dbReference type="EMBL" id="GMI29856.1"/>
    </source>
</evidence>
<reference evidence="6 7" key="1">
    <citation type="journal article" date="2023" name="Commun. Biol.">
        <title>Genome analysis of Parmales, the sister group of diatoms, reveals the evolutionary specialization of diatoms from phago-mixotrophs to photoautotrophs.</title>
        <authorList>
            <person name="Ban H."/>
            <person name="Sato S."/>
            <person name="Yoshikawa S."/>
            <person name="Yamada K."/>
            <person name="Nakamura Y."/>
            <person name="Ichinomiya M."/>
            <person name="Sato N."/>
            <person name="Blanc-Mathieu R."/>
            <person name="Endo H."/>
            <person name="Kuwata A."/>
            <person name="Ogata H."/>
        </authorList>
    </citation>
    <scope>NUCLEOTIDE SEQUENCE [LARGE SCALE GENOMIC DNA]</scope>
</reference>
<dbReference type="InterPro" id="IPR012093">
    <property type="entry name" value="Pirin"/>
</dbReference>
<sequence length="378" mass="40839">MRCPPVLLRCPPVLLPVLLLGLLAALPCCTPLLLSPQPFLASLSAPPRLPVWPVFPGVVLSALDLLGQGPLARRLEDEGVGGRVAPMQLPPEASPFVLLVHHRHRFNSRQPVRPLSRLLLPEGFPAHPHRGFETVTMCLRGGMVHRDSLGLKQSYGEGRGGDTQWLTAGGGLLHEEMWNGDEEQELYQLWVDLPAKSKLDPPSLSVLSPRPAGQPGVEEVPRPPGQPGASVSIRHVSTDPKPTTLPLDPSHETVLVYVRRGSAAGVSVSSPAPGASAFVPVHSCAQLNPRAAASLTFSSDKPCDLLLLTGRPLNQPVVASGSFVMDSQQGIDDAVRDYQAGRMGPAFDHKLSDEEWREAVERHWRAVGDTREEGWAKQ</sequence>
<feature type="domain" description="Pirin C-terminal" evidence="5">
    <location>
        <begin position="245"/>
        <end position="344"/>
    </location>
</feature>
<dbReference type="PANTHER" id="PTHR13903">
    <property type="entry name" value="PIRIN-RELATED"/>
    <property type="match status" value="1"/>
</dbReference>
<evidence type="ECO:0000256" key="1">
    <source>
        <dbReference type="ARBA" id="ARBA00008416"/>
    </source>
</evidence>
<proteinExistence type="inferred from homology"/>
<comment type="caution">
    <text evidence="6">The sequence shown here is derived from an EMBL/GenBank/DDBJ whole genome shotgun (WGS) entry which is preliminary data.</text>
</comment>
<name>A0ABQ6MNK5_9STRA</name>
<dbReference type="SUPFAM" id="SSF51182">
    <property type="entry name" value="RmlC-like cupins"/>
    <property type="match status" value="1"/>
</dbReference>
<dbReference type="InterPro" id="IPR011051">
    <property type="entry name" value="RmlC_Cupin_sf"/>
</dbReference>
<dbReference type="Pfam" id="PF02678">
    <property type="entry name" value="Pirin"/>
    <property type="match status" value="1"/>
</dbReference>
<feature type="region of interest" description="Disordered" evidence="3">
    <location>
        <begin position="201"/>
        <end position="230"/>
    </location>
</feature>
<organism evidence="6 7">
    <name type="scientific">Tetraparma gracilis</name>
    <dbReference type="NCBI Taxonomy" id="2962635"/>
    <lineage>
        <taxon>Eukaryota</taxon>
        <taxon>Sar</taxon>
        <taxon>Stramenopiles</taxon>
        <taxon>Ochrophyta</taxon>
        <taxon>Bolidophyceae</taxon>
        <taxon>Parmales</taxon>
        <taxon>Triparmaceae</taxon>
        <taxon>Tetraparma</taxon>
    </lineage>
</organism>
<accession>A0ABQ6MNK5</accession>
<evidence type="ECO:0000313" key="7">
    <source>
        <dbReference type="Proteomes" id="UP001165060"/>
    </source>
</evidence>
<evidence type="ECO:0008006" key="8">
    <source>
        <dbReference type="Google" id="ProtNLM"/>
    </source>
</evidence>
<dbReference type="Pfam" id="PF05726">
    <property type="entry name" value="Pirin_C"/>
    <property type="match status" value="1"/>
</dbReference>
<evidence type="ECO:0000256" key="3">
    <source>
        <dbReference type="SAM" id="MobiDB-lite"/>
    </source>
</evidence>
<comment type="similarity">
    <text evidence="1 2">Belongs to the pirin family.</text>
</comment>